<dbReference type="PROSITE" id="PS00455">
    <property type="entry name" value="AMP_BINDING"/>
    <property type="match status" value="2"/>
</dbReference>
<feature type="domain" description="Carrier" evidence="10">
    <location>
        <begin position="3359"/>
        <end position="3435"/>
    </location>
</feature>
<dbReference type="PANTHER" id="PTHR45527">
    <property type="entry name" value="NONRIBOSOMAL PEPTIDE SYNTHETASE"/>
    <property type="match status" value="1"/>
</dbReference>
<evidence type="ECO:0000256" key="4">
    <source>
        <dbReference type="ARBA" id="ARBA00022512"/>
    </source>
</evidence>
<feature type="signal peptide" evidence="9">
    <location>
        <begin position="1"/>
        <end position="23"/>
    </location>
</feature>
<dbReference type="Gene3D" id="1.10.1200.10">
    <property type="entry name" value="ACP-like"/>
    <property type="match status" value="4"/>
</dbReference>
<dbReference type="Pfam" id="PF00668">
    <property type="entry name" value="Condensation"/>
    <property type="match status" value="5"/>
</dbReference>
<sequence length="4434" mass="487453">MIQTTAVFLALTGLVANSQKSTGEQDSLLALGNILDQVALQCLQIPILAIAIEDECKNTPVCCDGVEEDGLIGLSCSIFIEIINLIIFFSRTTKKMERFQTLLKEFLCDDEFTYEHNGSTISCADGSVEVSPFTHQDFQLHEDYESSCDDYLFRITINNGHVTMKHRISQELAHTLKRFFINNDDDLPLSKLNHPPSKPPIDKLLHSDFITQSKMHADCVAVDFNGSTLTYAQLDSLSSALAVQIPCTRAVVPLLLPPSLELYIGYLAALKSANAFSPFDLQAPVERQLGLLDDLDASVVLGLGERDAWIKRDTQYIDVSAFMVEYLSRECLAVDAPQQATPDDVAYVLFTSGSTGKPKGVQIQHSAAAASIQSHLAVRPLDNKVRWFQFAPSTFDPSIMETFMSLSSGSTICASPRTEFLTNPELVVSKLRCTHMMATPSIAGLFNPDKLPDGFELWTMGEKLSDRVISNFTRPGNSLYNAYGPTEAAINVTLRKHPSEQSGAKLGPPIDTASLLILHPTLNKVMPMGFSGELAIGGPQLAKGYLKMAEQTEKAFINVQGLGRLYRTGDKARVVLDEKNQWNNVEYLGRMGLEQVKLNGRRVELGEIDSILSNTPGLRSVHTVVIQPEGQLCAYVTPRSTSLVGRCAESAEKHLPAHMRPQAYLFADDIPRSTAGKADRKAIARYVKDHISEGYVVGATSTAEEQPVEAVHILDTPTLDKVLSCISKTVGLEEKEIDANLTLLALGIDSLRGVRFLSLAREEGLLAITIEDVIKGLSPAALANIAFQRTEEGFGENDNRQAVYEDIEEEFRSQALPIVEEALGAQPEAIRPATTMQTGLLALYSKTGTGYINHSVYTLKEGVDSERLRNAWCELVRRHEILRTRFVLIDNSHISAFAQVVVPVDPITTFDEVEGGDVDQLVQQHIDTASVKFSLLERTQSGAIYSDSKSKKLVVSLHHALFDGASLALMLDELATLYRDPYAEVPREGFVHALVDVFTADAQANAEYWGGKLSNFTSDPFPDLTGLRQDAKKTGHHVSNVTSKLSHSSFLQKARELKLSPLSIVQAAWSSILLAYSESDADDIVFGSIVGGRTTDQLEHTVGPVFTASPIRVTNPNDDSVGGVLKSLVRSNAEGLVHRHLPPKILSGDNGIIYDTTIALQQFAQGASQTELWTHSEYPPMVTEFAVVLEIWPDPNDTIRLRATCSNNVLVEESSAMMLRQFDDILSSILEGDLDRKFKDIAVAVSHSLASAVNPYPIRIEGVEAKLIHHQFERNAKDYPQSLALWFKPDPLDASKDIRWTYAELDARANRVANYLTSTYGDLTDTPIPIHIEKTPEMFMAILGIVKAGGAWCPIDTAAPALRKKDLFERAGGPVVLVRDEENKALVSKIVQDKITVSSFADVIYSKQPSSKPAICTKPNHLAYLIWTSGTTGAPKGVPIEHFAAVQSLTVLQEEIPWKKDTHIRCLNFSAYTFDVSVLDVFYALGKTCGTLCSSTRDNLVGSFEELVRGFAATHAFLTPAFMAQSSLQNCSSLESLISIGEKLPQPVANAWCREDTVSLNTYGPAESTIIATYRRFTPNEVTKAHNVGLPLSTVSCFVIQDDRILLRGAVGELALGGFQNARGYHRNTDQTNKKFVNHPQAGRVYLTGDVVRLLHDGSCEFVGRNDDLVKLGGIRVELSEISAALGNCHDLARETTTFQLSRHDRPQKVVCTFVAAPALKGEKEDGLRTDSDALTVAAACKERAESSLPAYMIPNVILVLTHLPHTPSNKIDRKMLARYYEQVEIADWESRLSGLDDGDDGFWSEMEQIIRQVTARLTNVAVDSISKSSHLPALGVDSIRSLQLASKLRNAGVNAAVSQIAAFPTIKQLSKAITKAESNQMVTETPKWMQTFNESLIGSVRKDIADVDFVLPCTPTQEGMLGETIKNPAAYWSHQVFKLSSKVDVDALYGAWKTVAESTQALRTSFIPAATYGVKDTVFAQCIHSTSKLALDRVRFDSEKILEERVRNIVSSWSGSHQPPVALTLATKADGSRYLMTSLHHAIYDGDALKFIYQDVENAYMRKYKATRTSLKDAMSVINTDVNTTKQFWNKVLEPFAETSNTEWPVLHNDNSQRSQRFWTKGFSDVKRANINQLLQAAWAVLQSRYTSTEDVIFGETLSLRGLAPGLESVVAPMIATLPVALKVDKNASARQLMDNLSKLASASSPHKFVGLQHVRQALKCASGAPLFPALFVLIVESGEETKGDLFKDNFEIGELDVEHPVAINAFIRGDSVQIDILGSNLLMSEEQVELLSKQMQALVNAMSEHADEPVSSLVGKIDEALIAKAHSKVADATINPLVTLSRNVQQRPEEVAVTSDTGTLSFKELDSQSNRVSNSLTSAVEVVALCIPPSHESIVHRLGIFKASKTYIAVGENLPANRKRLIARSFKADIVYTIRKYAEDFALLDNEKVVFVDEKSYVENLAKISSDTTETRLTERAAITIANGQLDMHDYSVWSTEQLFNHASLASDRLKTDSNASTFLNWLPGTFDLHILETLVPLIMGSKIVCKRVEDLRNNARASLQVAQITHAFLTAAWFEKECIVRSELPQLKHIILTGHISSKALHESWMDAYVWKTLAIPHASSVAFLSHYNSEQPNVYDQPLIKTCIARFCSREVAILAEAGELCAFSDEGEYIRSGLVARMISSDSVLLERKVGDIVNYRDIQINLEKVSRNVESVSRQNIVSQAMVLQHPESMQPDIVAFVARAYNYDPLDGSTTDIDAQDESFARSLTQSCAEKLGYGARPDIILPMTFLPICDASNGHTNEKILRRLFTQVPLRNMVKKSAEMATDNRRALTAEEKIIAIALSEQTGVGMDTISSSTTTLELGVDSLSAISLSFLLKSKGLAVPPHVVLSGPSVEKLAKLADSTSSDGNKDSSAVRKLDEGFEKSIRAAFGDTLEAVRPCLPLQEGLVARTLNSAEPVYVNHFTFKLDSGVVIDQFTEAIDKTIAANEILRTCFFFGEAAVAQVVLEKTDAIQTHQSESEASAIAYLDSKKKDLEKDVVDNIQSRVPLRVLITKTATGRAFAQFTMHHAVYDGESFPMLMDEIKERYQESFSLVRAPVDRLLDFISSQSLEVARTFFVEYLSDLPQANEMEMGSTTAKEVVKTASLPLSKLEMLGRSLNVSLRVLVQTAYGVSLGESSGVTDITTGVVLSGRTVPVSGVETMLAPCITTMPVRVKVADASKFVDMAQQAQSESAQVLEYQYTPLRLIQKWINRPAGLFDSLFAFGRLAGEGNESLWEQLEESSRVDYPLALEATANVESNKLTLRAVFNSSFGQSRDAEILISRINNLLEDAQQVVEPLKPQQLANPQETSYNVEWTAEESVMRQSIANLCNMDETSISKESTFISLGIDSISSVRFAQSLRKQGINIPTHAIMRAGCIGELAKYAPNTSNKDIAGEFAKIAQSLGERYGGCGIEKVVPATPLQTGMLTQTISSGGKFYNVQHTLKLSDAMDVAALKKAVLDTVANVDILRASFRTSDEDKYPWVILIHGRVDVVWNEHTVGSVEEASKILGSASVPSQEDDFEKPPYAFTIIKTNKEKFLVLTMHHALYDGVSLPLVLDEILARYSANTVPLRPQFTQAIPYILDGARDDEGFWKSKMSNYVPKPLPKIQQGEVKAHFTGKTIPITAKANRLVKSAGVSLQSLVLVAWGKTLCGLFGSLDVAFGQVVAGRSIGLEDALLASGPLFNTVPYRFKIGNKKATNIDVCHEAFEQYNEIEAHQHVPLRDVQRVVKQKSLFETLFVFQKSFRDDQEPKVKLWETVDLTEQSEQSVEYPLNAEFVDAGDTLAINASCLSSVMTGKELDELIGKFGELFADIVDHPHQPATAKPSSLAALPLNNTIDATVEYVQHTEAYDGHVTSTMATIRDVFAIISKLNVEEISYSAPLYALGLDSVGAIQLAARCRKLGVKDLAVSDIFVGETIAGVDRVLRERTAYGREDEKGDKDRPLVSASEAVSALARLRLSRREAEAVLPLLPGQAYHLQAWILSGHTFYEPVFTHAAPHKLDLRKLQGAWRRLVSHHPILRTCFTAVDGRPLQVVLTEYDAELQVVNSDGEALETAKRIVREEFRAPSSLHRPPVKLIVVQMRSTSYVLLKIHHALYDAWTIPLLMSDLWRSYSGGELASIGDFGKVVEAASRNTFDEEFWRAELGGSQPTLLPVKNSSSKQVFYKEDVVQGAQSLTQRLQQRHQVSLQSVLTTMVAKVVGRITQTAKPIVGVYHTGRAASIDGIDTVAGPCLNLLPLGVGPFSGDVQAAQAVQKSISKRVLVEQDDNGEIARRVLGTSEPVFNVYINLLWHAERIFSSDASALSQVDIGPPSDYAASEKLDVDSSVREMDTRGVSRHALFLDVVLDAHADTVFVAARTTESVLDSEGVQRFIANVKEEVAGLGFE</sequence>
<evidence type="ECO:0000256" key="2">
    <source>
        <dbReference type="ARBA" id="ARBA00004924"/>
    </source>
</evidence>
<dbReference type="GO" id="GO:0009277">
    <property type="term" value="C:fungal-type cell wall"/>
    <property type="evidence" value="ECO:0007669"/>
    <property type="project" value="InterPro"/>
</dbReference>
<dbReference type="PROSITE" id="PS50075">
    <property type="entry name" value="CARRIER"/>
    <property type="match status" value="5"/>
</dbReference>
<dbReference type="Proteomes" id="UP000306954">
    <property type="component" value="Unassembled WGS sequence"/>
</dbReference>
<dbReference type="FunFam" id="3.30.300.30:FF:000015">
    <property type="entry name" value="Nonribosomal peptide synthase SidD"/>
    <property type="match status" value="1"/>
</dbReference>
<feature type="domain" description="Carrier" evidence="10">
    <location>
        <begin position="2837"/>
        <end position="2910"/>
    </location>
</feature>
<feature type="domain" description="Carrier" evidence="10">
    <location>
        <begin position="1805"/>
        <end position="1878"/>
    </location>
</feature>
<dbReference type="InterPro" id="IPR020845">
    <property type="entry name" value="AMP-binding_CS"/>
</dbReference>
<dbReference type="Gene3D" id="3.30.559.10">
    <property type="entry name" value="Chloramphenicol acetyltransferase-like domain"/>
    <property type="match status" value="5"/>
</dbReference>
<feature type="domain" description="Carrier" evidence="10">
    <location>
        <begin position="3903"/>
        <end position="3977"/>
    </location>
</feature>
<name>A0A4T0H7C5_WALIC</name>
<evidence type="ECO:0000256" key="1">
    <source>
        <dbReference type="ARBA" id="ARBA00004191"/>
    </source>
</evidence>
<dbReference type="Gene3D" id="3.30.559.30">
    <property type="entry name" value="Nonribosomal peptide synthetase, condensation domain"/>
    <property type="match status" value="5"/>
</dbReference>
<dbReference type="EMBL" id="SPOF01000025">
    <property type="protein sequence ID" value="TIB11286.1"/>
    <property type="molecule type" value="Genomic_DNA"/>
</dbReference>
<dbReference type="CDD" id="cd19542">
    <property type="entry name" value="CT_NRPS-like"/>
    <property type="match status" value="1"/>
</dbReference>
<feature type="chain" id="PRO_5030101451" description="Carrier domain-containing protein" evidence="9">
    <location>
        <begin position="24"/>
        <end position="4434"/>
    </location>
</feature>
<dbReference type="SUPFAM" id="SSF56801">
    <property type="entry name" value="Acetyl-CoA synthetase-like"/>
    <property type="match status" value="3"/>
</dbReference>
<keyword evidence="6" id="KW-0597">Phosphoprotein</keyword>
<keyword evidence="8" id="KW-1015">Disulfide bond</keyword>
<feature type="domain" description="Carrier" evidence="10">
    <location>
        <begin position="716"/>
        <end position="790"/>
    </location>
</feature>
<dbReference type="InterPro" id="IPR023213">
    <property type="entry name" value="CAT-like_dom_sf"/>
</dbReference>
<dbReference type="InterPro" id="IPR009081">
    <property type="entry name" value="PP-bd_ACP"/>
</dbReference>
<dbReference type="Pfam" id="PF01185">
    <property type="entry name" value="Hydrophobin"/>
    <property type="match status" value="1"/>
</dbReference>
<dbReference type="GO" id="GO:0005737">
    <property type="term" value="C:cytoplasm"/>
    <property type="evidence" value="ECO:0007669"/>
    <property type="project" value="TreeGrafter"/>
</dbReference>
<evidence type="ECO:0000256" key="7">
    <source>
        <dbReference type="ARBA" id="ARBA00022598"/>
    </source>
</evidence>
<dbReference type="InterPro" id="IPR045851">
    <property type="entry name" value="AMP-bd_C_sf"/>
</dbReference>
<dbReference type="PROSITE" id="PS00012">
    <property type="entry name" value="PHOSPHOPANTETHEINE"/>
    <property type="match status" value="1"/>
</dbReference>
<dbReference type="InterPro" id="IPR036736">
    <property type="entry name" value="ACP-like_sf"/>
</dbReference>
<organism evidence="11 12">
    <name type="scientific">Wallemia ichthyophaga</name>
    <dbReference type="NCBI Taxonomy" id="245174"/>
    <lineage>
        <taxon>Eukaryota</taxon>
        <taxon>Fungi</taxon>
        <taxon>Dikarya</taxon>
        <taxon>Basidiomycota</taxon>
        <taxon>Wallemiomycotina</taxon>
        <taxon>Wallemiomycetes</taxon>
        <taxon>Wallemiales</taxon>
        <taxon>Wallemiaceae</taxon>
        <taxon>Wallemia</taxon>
    </lineage>
</organism>
<evidence type="ECO:0000256" key="3">
    <source>
        <dbReference type="ARBA" id="ARBA00022450"/>
    </source>
</evidence>
<evidence type="ECO:0000256" key="6">
    <source>
        <dbReference type="ARBA" id="ARBA00022553"/>
    </source>
</evidence>
<dbReference type="InterPro" id="IPR020806">
    <property type="entry name" value="PKS_PP-bd"/>
</dbReference>
<evidence type="ECO:0000256" key="9">
    <source>
        <dbReference type="SAM" id="SignalP"/>
    </source>
</evidence>
<comment type="caution">
    <text evidence="11">The sequence shown here is derived from an EMBL/GenBank/DDBJ whole genome shotgun (WGS) entry which is preliminary data.</text>
</comment>
<evidence type="ECO:0000313" key="12">
    <source>
        <dbReference type="Proteomes" id="UP000306954"/>
    </source>
</evidence>
<dbReference type="GO" id="GO:0043041">
    <property type="term" value="P:amino acid activation for nonribosomal peptide biosynthetic process"/>
    <property type="evidence" value="ECO:0007669"/>
    <property type="project" value="TreeGrafter"/>
</dbReference>
<dbReference type="FunFam" id="3.40.50.12780:FF:000024">
    <property type="entry name" value="Nonribosomal siderophore peptide synthase SidC"/>
    <property type="match status" value="1"/>
</dbReference>
<dbReference type="Pfam" id="PF00550">
    <property type="entry name" value="PP-binding"/>
    <property type="match status" value="5"/>
</dbReference>
<dbReference type="GO" id="GO:0005199">
    <property type="term" value="F:structural constituent of cell wall"/>
    <property type="evidence" value="ECO:0007669"/>
    <property type="project" value="InterPro"/>
</dbReference>
<dbReference type="InterPro" id="IPR000873">
    <property type="entry name" value="AMP-dep_synth/lig_dom"/>
</dbReference>
<dbReference type="GO" id="GO:0031177">
    <property type="term" value="F:phosphopantetheine binding"/>
    <property type="evidence" value="ECO:0007669"/>
    <property type="project" value="InterPro"/>
</dbReference>
<evidence type="ECO:0000256" key="8">
    <source>
        <dbReference type="ARBA" id="ARBA00023157"/>
    </source>
</evidence>
<comment type="pathway">
    <text evidence="2">Siderophore biosynthesis.</text>
</comment>
<protein>
    <recommendedName>
        <fullName evidence="10">Carrier domain-containing protein</fullName>
    </recommendedName>
</protein>
<dbReference type="GO" id="GO:0044550">
    <property type="term" value="P:secondary metabolite biosynthetic process"/>
    <property type="evidence" value="ECO:0007669"/>
    <property type="project" value="TreeGrafter"/>
</dbReference>
<dbReference type="CDD" id="cd05918">
    <property type="entry name" value="A_NRPS_SidN3_like"/>
    <property type="match status" value="1"/>
</dbReference>
<dbReference type="GO" id="GO:0016874">
    <property type="term" value="F:ligase activity"/>
    <property type="evidence" value="ECO:0007669"/>
    <property type="project" value="UniProtKB-KW"/>
</dbReference>
<proteinExistence type="predicted"/>
<reference evidence="11 12" key="1">
    <citation type="submission" date="2019-03" db="EMBL/GenBank/DDBJ databases">
        <title>Sequencing 23 genomes of Wallemia ichthyophaga.</title>
        <authorList>
            <person name="Gostincar C."/>
        </authorList>
    </citation>
    <scope>NUCLEOTIDE SEQUENCE [LARGE SCALE GENOMIC DNA]</scope>
    <source>
        <strain evidence="11 12">EXF-8621</strain>
    </source>
</reference>
<dbReference type="SUPFAM" id="SSF47336">
    <property type="entry name" value="ACP-like"/>
    <property type="match status" value="5"/>
</dbReference>
<comment type="subcellular location">
    <subcellularLocation>
        <location evidence="1">Secreted</location>
        <location evidence="1">Cell wall</location>
    </subcellularLocation>
</comment>
<keyword evidence="9" id="KW-0732">Signal</keyword>
<dbReference type="Pfam" id="PF00501">
    <property type="entry name" value="AMP-binding"/>
    <property type="match status" value="3"/>
</dbReference>
<gene>
    <name evidence="11" type="ORF">E3P90_02531</name>
</gene>
<dbReference type="Gene3D" id="3.30.300.30">
    <property type="match status" value="2"/>
</dbReference>
<evidence type="ECO:0000256" key="5">
    <source>
        <dbReference type="ARBA" id="ARBA00022525"/>
    </source>
</evidence>
<evidence type="ECO:0000259" key="10">
    <source>
        <dbReference type="PROSITE" id="PS50075"/>
    </source>
</evidence>
<keyword evidence="7" id="KW-0436">Ligase</keyword>
<evidence type="ECO:0000313" key="11">
    <source>
        <dbReference type="EMBL" id="TIB11286.1"/>
    </source>
</evidence>
<dbReference type="CDD" id="cd23507">
    <property type="entry name" value="hydrophobin_I"/>
    <property type="match status" value="1"/>
</dbReference>
<dbReference type="SMART" id="SM00823">
    <property type="entry name" value="PKS_PP"/>
    <property type="match status" value="4"/>
</dbReference>
<dbReference type="SUPFAM" id="SSF52777">
    <property type="entry name" value="CoA-dependent acyltransferases"/>
    <property type="match status" value="10"/>
</dbReference>
<dbReference type="InterPro" id="IPR006162">
    <property type="entry name" value="Ppantetheine_attach_site"/>
</dbReference>
<accession>A0A4T0H7C5</accession>
<keyword evidence="3" id="KW-0596">Phosphopantetheine</keyword>
<dbReference type="InterPro" id="IPR042099">
    <property type="entry name" value="ANL_N_sf"/>
</dbReference>
<keyword evidence="5" id="KW-0964">Secreted</keyword>
<dbReference type="PANTHER" id="PTHR45527:SF2">
    <property type="entry name" value="FERRICROCIN SYNTHETASE (NONRIBOSOMAL PEPTIDE SIDEROPHORE SYNTHASE ) (EUROFUNG)"/>
    <property type="match status" value="1"/>
</dbReference>
<keyword evidence="4" id="KW-0134">Cell wall</keyword>
<dbReference type="InterPro" id="IPR001242">
    <property type="entry name" value="Condensation_dom"/>
</dbReference>
<dbReference type="Gene3D" id="3.40.50.12780">
    <property type="entry name" value="N-terminal domain of ligase-like"/>
    <property type="match status" value="3"/>
</dbReference>
<dbReference type="InterPro" id="IPR001338">
    <property type="entry name" value="Class_I_Hydrophobin"/>
</dbReference>